<dbReference type="InterPro" id="IPR008906">
    <property type="entry name" value="HATC_C_dom"/>
</dbReference>
<dbReference type="SUPFAM" id="SSF53098">
    <property type="entry name" value="Ribonuclease H-like"/>
    <property type="match status" value="1"/>
</dbReference>
<name>A0A9J6BQX0_POLVA</name>
<dbReference type="InterPro" id="IPR003656">
    <property type="entry name" value="Znf_BED"/>
</dbReference>
<dbReference type="AlphaFoldDB" id="A0A9J6BQX0"/>
<sequence>MKSFVWKYFTKINKTSAECKLESCNHKRISINGGSTKGLIWHLKLIHEIINDEAENSTEPCAKKQKIIEDFIKFPSINETISRLICVDNLNFHQIANSEYLRKSLLKDFGENIPKNSSGIQKRFILFYDIVKQNVITKISQIKQNGVKFSGTIDEWTSGANRRYVNINIHFVNQSQTNHINLGLFRMEGSWPAQKLNENFERFLNTFSIDAKNDIIGVTGDGASVMVKFGDLSNFFYQKCYNHAIHLSVCDIIFKENSEFNQVFRKAIIEDSNENIDDESEFEDESKNENEEDDLNDDSDADLFNSHMNIITKMRAVVKMFRRSPLKNDILQRIVKRQYNKELMLILDCSTRWNSVFESGKRFLKIIDCIILALNHKDIKKPEMWNDFDTNLLEQLLKVLEPIKLASEALSSNSNNLLIAEGTINFLLDELQLQENAFSSLFYNSLLRRISERRNDLLVHLLLYLKDGNQLASDKHFKSFSKSSIQKYGIELLQKYFKNISLDHNLDVSHDQITYNLEISLAEKLKQSVAEYSMVQSSNDITPNNFKKEFQLYERTKIRSPLLEQLYQSLMTIQPTSTQCERNFSVSNNVLSRNRRKMNDKTLSSICFLKSFFNEN</sequence>
<evidence type="ECO:0000256" key="9">
    <source>
        <dbReference type="SAM" id="MobiDB-lite"/>
    </source>
</evidence>
<evidence type="ECO:0000256" key="8">
    <source>
        <dbReference type="ARBA" id="ARBA00023242"/>
    </source>
</evidence>
<dbReference type="Proteomes" id="UP001107558">
    <property type="component" value="Chromosome 3"/>
</dbReference>
<keyword evidence="5" id="KW-0805">Transcription regulation</keyword>
<gene>
    <name evidence="12" type="ORF">PVAND_002299</name>
</gene>
<evidence type="ECO:0008006" key="14">
    <source>
        <dbReference type="Google" id="ProtNLM"/>
    </source>
</evidence>
<evidence type="ECO:0000259" key="11">
    <source>
        <dbReference type="Pfam" id="PF05699"/>
    </source>
</evidence>
<dbReference type="Pfam" id="PF05699">
    <property type="entry name" value="Dimer_Tnp_hAT"/>
    <property type="match status" value="1"/>
</dbReference>
<dbReference type="GO" id="GO:0046983">
    <property type="term" value="F:protein dimerization activity"/>
    <property type="evidence" value="ECO:0007669"/>
    <property type="project" value="InterPro"/>
</dbReference>
<dbReference type="GO" id="GO:0003677">
    <property type="term" value="F:DNA binding"/>
    <property type="evidence" value="ECO:0007669"/>
    <property type="project" value="UniProtKB-KW"/>
</dbReference>
<dbReference type="PANTHER" id="PTHR46481:SF10">
    <property type="entry name" value="ZINC FINGER BED DOMAIN-CONTAINING PROTEIN 39"/>
    <property type="match status" value="1"/>
</dbReference>
<feature type="domain" description="HAT C-terminal dimerisation" evidence="11">
    <location>
        <begin position="557"/>
        <end position="611"/>
    </location>
</feature>
<keyword evidence="13" id="KW-1185">Reference proteome</keyword>
<organism evidence="12 13">
    <name type="scientific">Polypedilum vanderplanki</name>
    <name type="common">Sleeping chironomid midge</name>
    <dbReference type="NCBI Taxonomy" id="319348"/>
    <lineage>
        <taxon>Eukaryota</taxon>
        <taxon>Metazoa</taxon>
        <taxon>Ecdysozoa</taxon>
        <taxon>Arthropoda</taxon>
        <taxon>Hexapoda</taxon>
        <taxon>Insecta</taxon>
        <taxon>Pterygota</taxon>
        <taxon>Neoptera</taxon>
        <taxon>Endopterygota</taxon>
        <taxon>Diptera</taxon>
        <taxon>Nematocera</taxon>
        <taxon>Chironomoidea</taxon>
        <taxon>Chironomidae</taxon>
        <taxon>Chironominae</taxon>
        <taxon>Polypedilum</taxon>
        <taxon>Polypedilum</taxon>
    </lineage>
</organism>
<dbReference type="OrthoDB" id="8053861at2759"/>
<evidence type="ECO:0000256" key="7">
    <source>
        <dbReference type="ARBA" id="ARBA00023163"/>
    </source>
</evidence>
<comment type="caution">
    <text evidence="12">The sequence shown here is derived from an EMBL/GenBank/DDBJ whole genome shotgun (WGS) entry which is preliminary data.</text>
</comment>
<evidence type="ECO:0000256" key="6">
    <source>
        <dbReference type="ARBA" id="ARBA00023125"/>
    </source>
</evidence>
<evidence type="ECO:0000256" key="2">
    <source>
        <dbReference type="ARBA" id="ARBA00022723"/>
    </source>
</evidence>
<dbReference type="InterPro" id="IPR012337">
    <property type="entry name" value="RNaseH-like_sf"/>
</dbReference>
<evidence type="ECO:0000313" key="13">
    <source>
        <dbReference type="Proteomes" id="UP001107558"/>
    </source>
</evidence>
<feature type="domain" description="BED-type" evidence="10">
    <location>
        <begin position="5"/>
        <end position="47"/>
    </location>
</feature>
<dbReference type="PANTHER" id="PTHR46481">
    <property type="entry name" value="ZINC FINGER BED DOMAIN-CONTAINING PROTEIN 4"/>
    <property type="match status" value="1"/>
</dbReference>
<dbReference type="EMBL" id="JADBJN010000003">
    <property type="protein sequence ID" value="KAG5672146.1"/>
    <property type="molecule type" value="Genomic_DNA"/>
</dbReference>
<evidence type="ECO:0000313" key="12">
    <source>
        <dbReference type="EMBL" id="KAG5672146.1"/>
    </source>
</evidence>
<evidence type="ECO:0000256" key="5">
    <source>
        <dbReference type="ARBA" id="ARBA00023015"/>
    </source>
</evidence>
<keyword evidence="4" id="KW-0862">Zinc</keyword>
<dbReference type="SMART" id="SM00614">
    <property type="entry name" value="ZnF_BED"/>
    <property type="match status" value="1"/>
</dbReference>
<dbReference type="Pfam" id="PF02892">
    <property type="entry name" value="zf-BED"/>
    <property type="match status" value="1"/>
</dbReference>
<keyword evidence="2" id="KW-0479">Metal-binding</keyword>
<proteinExistence type="predicted"/>
<dbReference type="GO" id="GO:0008270">
    <property type="term" value="F:zinc ion binding"/>
    <property type="evidence" value="ECO:0007669"/>
    <property type="project" value="UniProtKB-KW"/>
</dbReference>
<evidence type="ECO:0000256" key="3">
    <source>
        <dbReference type="ARBA" id="ARBA00022771"/>
    </source>
</evidence>
<accession>A0A9J6BQX0</accession>
<evidence type="ECO:0000256" key="4">
    <source>
        <dbReference type="ARBA" id="ARBA00022833"/>
    </source>
</evidence>
<protein>
    <recommendedName>
        <fullName evidence="14">HAT C-terminal dimerisation domain-containing protein</fullName>
    </recommendedName>
</protein>
<keyword evidence="7" id="KW-0804">Transcription</keyword>
<keyword evidence="6" id="KW-0238">DNA-binding</keyword>
<evidence type="ECO:0000256" key="1">
    <source>
        <dbReference type="ARBA" id="ARBA00004123"/>
    </source>
</evidence>
<feature type="region of interest" description="Disordered" evidence="9">
    <location>
        <begin position="276"/>
        <end position="300"/>
    </location>
</feature>
<evidence type="ECO:0000259" key="10">
    <source>
        <dbReference type="Pfam" id="PF02892"/>
    </source>
</evidence>
<dbReference type="InterPro" id="IPR052035">
    <property type="entry name" value="ZnF_BED_domain_contain"/>
</dbReference>
<comment type="subcellular location">
    <subcellularLocation>
        <location evidence="1">Nucleus</location>
    </subcellularLocation>
</comment>
<dbReference type="GO" id="GO:0005634">
    <property type="term" value="C:nucleus"/>
    <property type="evidence" value="ECO:0007669"/>
    <property type="project" value="UniProtKB-SubCell"/>
</dbReference>
<reference evidence="12" key="1">
    <citation type="submission" date="2021-03" db="EMBL/GenBank/DDBJ databases">
        <title>Chromosome level genome of the anhydrobiotic midge Polypedilum vanderplanki.</title>
        <authorList>
            <person name="Yoshida Y."/>
            <person name="Kikawada T."/>
            <person name="Gusev O."/>
        </authorList>
    </citation>
    <scope>NUCLEOTIDE SEQUENCE</scope>
    <source>
        <strain evidence="12">NIAS01</strain>
        <tissue evidence="12">Whole body or cell culture</tissue>
    </source>
</reference>
<keyword evidence="8" id="KW-0539">Nucleus</keyword>
<keyword evidence="3" id="KW-0863">Zinc-finger</keyword>